<comment type="caution">
    <text evidence="1">The sequence shown here is derived from an EMBL/GenBank/DDBJ whole genome shotgun (WGS) entry which is preliminary data.</text>
</comment>
<proteinExistence type="predicted"/>
<protein>
    <submittedName>
        <fullName evidence="1">Uncharacterized protein</fullName>
    </submittedName>
</protein>
<sequence length="88" mass="9442">MPVVLGTLLAREAHEENHEDVASTLLRTRRKAWIIQGRRTVKKALSIEDAAAKNGTADSPHRNGAAEAAVKLLKRALMSLGGATESLT</sequence>
<dbReference type="EMBL" id="CM055748">
    <property type="protein sequence ID" value="KAJ7995807.1"/>
    <property type="molecule type" value="Genomic_DNA"/>
</dbReference>
<organism evidence="1 2">
    <name type="scientific">Dallia pectoralis</name>
    <name type="common">Alaska blackfish</name>
    <dbReference type="NCBI Taxonomy" id="75939"/>
    <lineage>
        <taxon>Eukaryota</taxon>
        <taxon>Metazoa</taxon>
        <taxon>Chordata</taxon>
        <taxon>Craniata</taxon>
        <taxon>Vertebrata</taxon>
        <taxon>Euteleostomi</taxon>
        <taxon>Actinopterygii</taxon>
        <taxon>Neopterygii</taxon>
        <taxon>Teleostei</taxon>
        <taxon>Protacanthopterygii</taxon>
        <taxon>Esociformes</taxon>
        <taxon>Umbridae</taxon>
        <taxon>Dallia</taxon>
    </lineage>
</organism>
<evidence type="ECO:0000313" key="2">
    <source>
        <dbReference type="Proteomes" id="UP001157502"/>
    </source>
</evidence>
<gene>
    <name evidence="1" type="ORF">DPEC_G00248420</name>
</gene>
<reference evidence="1" key="1">
    <citation type="submission" date="2021-05" db="EMBL/GenBank/DDBJ databases">
        <authorList>
            <person name="Pan Q."/>
            <person name="Jouanno E."/>
            <person name="Zahm M."/>
            <person name="Klopp C."/>
            <person name="Cabau C."/>
            <person name="Louis A."/>
            <person name="Berthelot C."/>
            <person name="Parey E."/>
            <person name="Roest Crollius H."/>
            <person name="Montfort J."/>
            <person name="Robinson-Rechavi M."/>
            <person name="Bouchez O."/>
            <person name="Lampietro C."/>
            <person name="Lopez Roques C."/>
            <person name="Donnadieu C."/>
            <person name="Postlethwait J."/>
            <person name="Bobe J."/>
            <person name="Dillon D."/>
            <person name="Chandos A."/>
            <person name="von Hippel F."/>
            <person name="Guiguen Y."/>
        </authorList>
    </citation>
    <scope>NUCLEOTIDE SEQUENCE</scope>
    <source>
        <strain evidence="1">YG-Jan2019</strain>
    </source>
</reference>
<keyword evidence="2" id="KW-1185">Reference proteome</keyword>
<accession>A0ACC2FWZ9</accession>
<evidence type="ECO:0000313" key="1">
    <source>
        <dbReference type="EMBL" id="KAJ7995807.1"/>
    </source>
</evidence>
<dbReference type="Proteomes" id="UP001157502">
    <property type="component" value="Chromosome 21"/>
</dbReference>
<name>A0ACC2FWZ9_DALPE</name>